<dbReference type="PANTHER" id="PTHR30038:SF0">
    <property type="entry name" value="TUNGSTEN-CONTAINING ALDEHYDE FERREDOXIN OXIDOREDUCTASE"/>
    <property type="match status" value="1"/>
</dbReference>
<comment type="caution">
    <text evidence="2">The sequence shown here is derived from an EMBL/GenBank/DDBJ whole genome shotgun (WGS) entry which is preliminary data.</text>
</comment>
<dbReference type="InterPro" id="IPR036503">
    <property type="entry name" value="Ald_Fedxn_OxRdtase_N_sf"/>
</dbReference>
<dbReference type="GO" id="GO:0051536">
    <property type="term" value="F:iron-sulfur cluster binding"/>
    <property type="evidence" value="ECO:0007669"/>
    <property type="project" value="InterPro"/>
</dbReference>
<feature type="domain" description="Aldehyde ferredoxin oxidoreductase N-terminal" evidence="1">
    <location>
        <begin position="7"/>
        <end position="200"/>
    </location>
</feature>
<dbReference type="GO" id="GO:0016625">
    <property type="term" value="F:oxidoreductase activity, acting on the aldehyde or oxo group of donors, iron-sulfur protein as acceptor"/>
    <property type="evidence" value="ECO:0007669"/>
    <property type="project" value="InterPro"/>
</dbReference>
<proteinExistence type="predicted"/>
<dbReference type="Pfam" id="PF02730">
    <property type="entry name" value="AFOR_N"/>
    <property type="match status" value="1"/>
</dbReference>
<dbReference type="SMART" id="SM00790">
    <property type="entry name" value="AFOR_N"/>
    <property type="match status" value="1"/>
</dbReference>
<feature type="non-terminal residue" evidence="2">
    <location>
        <position position="200"/>
    </location>
</feature>
<evidence type="ECO:0000313" key="2">
    <source>
        <dbReference type="EMBL" id="GAG06153.1"/>
    </source>
</evidence>
<dbReference type="SUPFAM" id="SSF56228">
    <property type="entry name" value="Aldehyde ferredoxin oxidoreductase, N-terminal domain"/>
    <property type="match status" value="1"/>
</dbReference>
<organism evidence="2">
    <name type="scientific">marine sediment metagenome</name>
    <dbReference type="NCBI Taxonomy" id="412755"/>
    <lineage>
        <taxon>unclassified sequences</taxon>
        <taxon>metagenomes</taxon>
        <taxon>ecological metagenomes</taxon>
    </lineage>
</organism>
<dbReference type="InterPro" id="IPR013983">
    <property type="entry name" value="Ald_Fedxn_OxRdtase_N"/>
</dbReference>
<accession>X0V0U7</accession>
<dbReference type="EMBL" id="BARS01024292">
    <property type="protein sequence ID" value="GAG06153.1"/>
    <property type="molecule type" value="Genomic_DNA"/>
</dbReference>
<name>X0V0U7_9ZZZZ</name>
<gene>
    <name evidence="2" type="ORF">S01H1_38573</name>
</gene>
<dbReference type="AlphaFoldDB" id="X0V0U7"/>
<sequence>MAFKGGYAGKLLYIDLTREKIKKVPLDKELSKKYIGGAGLAAKLLFDMIPRGIDPLSPRNVLGFFVGPLTGTLFPQASRYTVAAKNPLTNAWGEAHSGGFWGPELKLAGYDAIIFTGKAKRPVYLFIDNDEVEIRSAKDLWGMKTSEAMDRVIEIHKDPQIESVAIGPAGENLVRFACIFTRNGRVAARSGMGLVMGSKN</sequence>
<evidence type="ECO:0000259" key="1">
    <source>
        <dbReference type="SMART" id="SM00790"/>
    </source>
</evidence>
<reference evidence="2" key="1">
    <citation type="journal article" date="2014" name="Front. Microbiol.">
        <title>High frequency of phylogenetically diverse reductive dehalogenase-homologous genes in deep subseafloor sedimentary metagenomes.</title>
        <authorList>
            <person name="Kawai M."/>
            <person name="Futagami T."/>
            <person name="Toyoda A."/>
            <person name="Takaki Y."/>
            <person name="Nishi S."/>
            <person name="Hori S."/>
            <person name="Arai W."/>
            <person name="Tsubouchi T."/>
            <person name="Morono Y."/>
            <person name="Uchiyama I."/>
            <person name="Ito T."/>
            <person name="Fujiyama A."/>
            <person name="Inagaki F."/>
            <person name="Takami H."/>
        </authorList>
    </citation>
    <scope>NUCLEOTIDE SEQUENCE</scope>
    <source>
        <strain evidence="2">Expedition CK06-06</strain>
    </source>
</reference>
<dbReference type="Gene3D" id="3.60.9.10">
    <property type="entry name" value="Aldehyde ferredoxin oxidoreductase, N-terminal domain"/>
    <property type="match status" value="1"/>
</dbReference>
<dbReference type="PANTHER" id="PTHR30038">
    <property type="entry name" value="ALDEHYDE FERREDOXIN OXIDOREDUCTASE"/>
    <property type="match status" value="1"/>
</dbReference>
<dbReference type="InterPro" id="IPR051919">
    <property type="entry name" value="W-dependent_AOR"/>
</dbReference>
<protein>
    <recommendedName>
        <fullName evidence="1">Aldehyde ferredoxin oxidoreductase N-terminal domain-containing protein</fullName>
    </recommendedName>
</protein>